<protein>
    <recommendedName>
        <fullName evidence="3">2-amino-4-hydroxy-6-hydroxymethyldihydropteridine diphosphokinase</fullName>
        <ecNumber evidence="3">2.7.6.3</ecNumber>
    </recommendedName>
</protein>
<dbReference type="GO" id="GO:0003848">
    <property type="term" value="F:2-amino-4-hydroxy-6-hydroxymethyldihydropteridine diphosphokinase activity"/>
    <property type="evidence" value="ECO:0007669"/>
    <property type="project" value="UniProtKB-EC"/>
</dbReference>
<dbReference type="Proteomes" id="UP000053699">
    <property type="component" value="Unassembled WGS sequence"/>
</dbReference>
<dbReference type="NCBIfam" id="TIGR01498">
    <property type="entry name" value="folK"/>
    <property type="match status" value="1"/>
</dbReference>
<dbReference type="PANTHER" id="PTHR43071:SF1">
    <property type="entry name" value="2-AMINO-4-HYDROXY-6-HYDROXYMETHYLDIHYDROPTERIDINE PYROPHOSPHOKINASE"/>
    <property type="match status" value="1"/>
</dbReference>
<evidence type="ECO:0000256" key="4">
    <source>
        <dbReference type="ARBA" id="ARBA00022679"/>
    </source>
</evidence>
<evidence type="ECO:0000256" key="1">
    <source>
        <dbReference type="ARBA" id="ARBA00000198"/>
    </source>
</evidence>
<evidence type="ECO:0000256" key="7">
    <source>
        <dbReference type="ARBA" id="ARBA00022840"/>
    </source>
</evidence>
<evidence type="ECO:0000313" key="11">
    <source>
        <dbReference type="Proteomes" id="UP000053699"/>
    </source>
</evidence>
<dbReference type="PROSITE" id="PS00794">
    <property type="entry name" value="HPPK"/>
    <property type="match status" value="1"/>
</dbReference>
<dbReference type="RefSeq" id="WP_045842336.1">
    <property type="nucleotide sequence ID" value="NZ_CP083405.1"/>
</dbReference>
<dbReference type="GO" id="GO:0046656">
    <property type="term" value="P:folic acid biosynthetic process"/>
    <property type="evidence" value="ECO:0007669"/>
    <property type="project" value="UniProtKB-KW"/>
</dbReference>
<sequence length="191" mass="20897">MTRVVLSIGSNLGDRLARLQSVVDGLGDVVVAVSPVYDTVAWGGVEQGSFLNAVLIADCPAYDAKAWLCWAQELERNAGRVRGQRWGPRTLDVDLISCYQTSGATAGVVEVIKCESNLTLPHPRAHLRAFVLVPWLAVDSNAQLTVAGRVRRVDRLLAEMEPTEREGVRLTRLTLKLKRSSPARLVIPKSD</sequence>
<dbReference type="AlphaFoldDB" id="A0A0F4ESI4"/>
<dbReference type="GO" id="GO:0005524">
    <property type="term" value="F:ATP binding"/>
    <property type="evidence" value="ECO:0007669"/>
    <property type="project" value="UniProtKB-KW"/>
</dbReference>
<keyword evidence="8" id="KW-0289">Folate biosynthesis</keyword>
<name>A0A0F4ESI4_9MYCO</name>
<comment type="catalytic activity">
    <reaction evidence="1">
        <text>6-hydroxymethyl-7,8-dihydropterin + ATP = (7,8-dihydropterin-6-yl)methyl diphosphate + AMP + H(+)</text>
        <dbReference type="Rhea" id="RHEA:11412"/>
        <dbReference type="ChEBI" id="CHEBI:15378"/>
        <dbReference type="ChEBI" id="CHEBI:30616"/>
        <dbReference type="ChEBI" id="CHEBI:44841"/>
        <dbReference type="ChEBI" id="CHEBI:72950"/>
        <dbReference type="ChEBI" id="CHEBI:456215"/>
        <dbReference type="EC" id="2.7.6.3"/>
    </reaction>
</comment>
<dbReference type="STRING" id="480418.GCA_000975265_02032"/>
<accession>A0A0F4ESI4</accession>
<dbReference type="PANTHER" id="PTHR43071">
    <property type="entry name" value="2-AMINO-4-HYDROXY-6-HYDROXYMETHYLDIHYDROPTERIDINE PYROPHOSPHOKINASE"/>
    <property type="match status" value="1"/>
</dbReference>
<evidence type="ECO:0000256" key="5">
    <source>
        <dbReference type="ARBA" id="ARBA00022741"/>
    </source>
</evidence>
<evidence type="ECO:0000256" key="3">
    <source>
        <dbReference type="ARBA" id="ARBA00013253"/>
    </source>
</evidence>
<keyword evidence="4" id="KW-0808">Transferase</keyword>
<dbReference type="SUPFAM" id="SSF55083">
    <property type="entry name" value="6-hydroxymethyl-7,8-dihydropterin pyrophosphokinase, HPPK"/>
    <property type="match status" value="1"/>
</dbReference>
<evidence type="ECO:0000256" key="2">
    <source>
        <dbReference type="ARBA" id="ARBA00005051"/>
    </source>
</evidence>
<dbReference type="GO" id="GO:0046654">
    <property type="term" value="P:tetrahydrofolate biosynthetic process"/>
    <property type="evidence" value="ECO:0007669"/>
    <property type="project" value="UniProtKB-UniPathway"/>
</dbReference>
<evidence type="ECO:0000256" key="6">
    <source>
        <dbReference type="ARBA" id="ARBA00022777"/>
    </source>
</evidence>
<dbReference type="Pfam" id="PF01288">
    <property type="entry name" value="HPPK"/>
    <property type="match status" value="1"/>
</dbReference>
<keyword evidence="6 10" id="KW-0418">Kinase</keyword>
<dbReference type="Gene3D" id="3.30.70.560">
    <property type="entry name" value="7,8-Dihydro-6-hydroxymethylpterin-pyrophosphokinase HPPK"/>
    <property type="match status" value="1"/>
</dbReference>
<evidence type="ECO:0000313" key="10">
    <source>
        <dbReference type="EMBL" id="KJX75794.1"/>
    </source>
</evidence>
<comment type="pathway">
    <text evidence="2">Cofactor biosynthesis; tetrahydrofolate biosynthesis; 2-amino-4-hydroxy-6-hydroxymethyl-7,8-dihydropteridine diphosphate from 7,8-dihydroneopterin triphosphate: step 4/4.</text>
</comment>
<dbReference type="PATRIC" id="fig|480418.6.peg.5764"/>
<evidence type="ECO:0000259" key="9">
    <source>
        <dbReference type="PROSITE" id="PS00794"/>
    </source>
</evidence>
<dbReference type="GO" id="GO:0016301">
    <property type="term" value="F:kinase activity"/>
    <property type="evidence" value="ECO:0007669"/>
    <property type="project" value="UniProtKB-KW"/>
</dbReference>
<proteinExistence type="predicted"/>
<dbReference type="EC" id="2.7.6.3" evidence="3"/>
<feature type="domain" description="7,8-dihydro-6-hydroxymethylpterin-pyrophosphokinase" evidence="9">
    <location>
        <begin position="85"/>
        <end position="96"/>
    </location>
</feature>
<comment type="caution">
    <text evidence="10">The sequence shown here is derived from an EMBL/GenBank/DDBJ whole genome shotgun (WGS) entry which is preliminary data.</text>
</comment>
<gene>
    <name evidence="10" type="primary">folK</name>
    <name evidence="10" type="ORF">MLPM_0226</name>
</gene>
<dbReference type="InterPro" id="IPR035907">
    <property type="entry name" value="Hppk_sf"/>
</dbReference>
<evidence type="ECO:0000256" key="8">
    <source>
        <dbReference type="ARBA" id="ARBA00022909"/>
    </source>
</evidence>
<dbReference type="InterPro" id="IPR000550">
    <property type="entry name" value="Hppk"/>
</dbReference>
<dbReference type="EMBL" id="JRPY01000014">
    <property type="protein sequence ID" value="KJX75794.1"/>
    <property type="molecule type" value="Genomic_DNA"/>
</dbReference>
<dbReference type="UniPathway" id="UPA00077">
    <property type="reaction ID" value="UER00155"/>
</dbReference>
<keyword evidence="7" id="KW-0067">ATP-binding</keyword>
<organism evidence="10 11">
    <name type="scientific">Mycobacterium lepromatosis</name>
    <dbReference type="NCBI Taxonomy" id="480418"/>
    <lineage>
        <taxon>Bacteria</taxon>
        <taxon>Bacillati</taxon>
        <taxon>Actinomycetota</taxon>
        <taxon>Actinomycetes</taxon>
        <taxon>Mycobacteriales</taxon>
        <taxon>Mycobacteriaceae</taxon>
        <taxon>Mycobacterium</taxon>
    </lineage>
</organism>
<reference evidence="10 11" key="1">
    <citation type="journal article" date="2015" name="Proc. Natl. Acad. Sci. U.S.A.">
        <title>Insight into the evolution and origin of leprosy bacilli from the genome sequence of Mycobacterium lepromatosis.</title>
        <authorList>
            <person name="Singh P."/>
            <person name="Benjak A."/>
            <person name="Schuenemann V.J."/>
            <person name="Herbig A."/>
            <person name="Avanzi C."/>
            <person name="Busso P."/>
            <person name="Nieselt K."/>
            <person name="Krause J."/>
            <person name="Vera-Cabrera L."/>
            <person name="Cole S.T."/>
        </authorList>
    </citation>
    <scope>NUCLEOTIDE SEQUENCE [LARGE SCALE GENOMIC DNA]</scope>
    <source>
        <strain evidence="10 11">Mx1-22A</strain>
    </source>
</reference>
<keyword evidence="11" id="KW-1185">Reference proteome</keyword>
<keyword evidence="5" id="KW-0547">Nucleotide-binding</keyword>
<dbReference type="CDD" id="cd00483">
    <property type="entry name" value="HPPK"/>
    <property type="match status" value="1"/>
</dbReference>
<dbReference type="OrthoDB" id="9808041at2"/>